<protein>
    <recommendedName>
        <fullName evidence="10">4-hydroxythreonine-4-phosphate dehydrogenase</fullName>
        <ecNumber evidence="10">1.1.1.262</ecNumber>
    </recommendedName>
    <alternativeName>
        <fullName evidence="10">4-(phosphohydroxy)-L-threonine dehydrogenase</fullName>
    </alternativeName>
</protein>
<comment type="caution">
    <text evidence="11">The sequence shown here is derived from an EMBL/GenBank/DDBJ whole genome shotgun (WGS) entry which is preliminary data.</text>
</comment>
<dbReference type="InParanoid" id="Q0EWH4"/>
<comment type="subunit">
    <text evidence="10">Homodimer.</text>
</comment>
<evidence type="ECO:0000256" key="6">
    <source>
        <dbReference type="ARBA" id="ARBA00023002"/>
    </source>
</evidence>
<comment type="function">
    <text evidence="10">Catalyzes the NAD(P)-dependent oxidation of 4-(phosphooxy)-L-threonine (HTP) into 2-amino-3-oxo-4-(phosphooxy)butyric acid which spontaneously decarboxylates to form 3-amino-2-oxopropyl phosphate (AHAP).</text>
</comment>
<dbReference type="GO" id="GO:0050570">
    <property type="term" value="F:4-hydroxythreonine-4-phosphate dehydrogenase activity"/>
    <property type="evidence" value="ECO:0007669"/>
    <property type="project" value="UniProtKB-UniRule"/>
</dbReference>
<evidence type="ECO:0000256" key="1">
    <source>
        <dbReference type="ARBA" id="ARBA00022490"/>
    </source>
</evidence>
<feature type="binding site" evidence="10">
    <location>
        <position position="222"/>
    </location>
    <ligand>
        <name>a divalent metal cation</name>
        <dbReference type="ChEBI" id="CHEBI:60240"/>
        <note>ligand shared between dimeric partners</note>
    </ligand>
</feature>
<evidence type="ECO:0000256" key="8">
    <source>
        <dbReference type="ARBA" id="ARBA00023096"/>
    </source>
</evidence>
<evidence type="ECO:0000313" key="11">
    <source>
        <dbReference type="EMBL" id="EAU53605.1"/>
    </source>
</evidence>
<evidence type="ECO:0000256" key="2">
    <source>
        <dbReference type="ARBA" id="ARBA00022723"/>
    </source>
</evidence>
<dbReference type="Proteomes" id="UP000005297">
    <property type="component" value="Unassembled WGS sequence"/>
</dbReference>
<sequence>MKPLLITAGEPAGIGTDCILRAWQHTPQLFKQCIIAAPALWLRERADLIGIDVIIKESADLQQIDCSDTSRLHCWNPLAANVAVDPVTPGQPSPGTARAVITCIESAALACLDNRAAALITGPIEKAVLRESGFTFPGHTEFLAHLSRSNASLATDHMDHVMMLASDQLRVALLTTHIAISDVPASLSIDGTLDGLRIVEHDLRKRFAIEKPHIGLCGLNPHAGEQGHFGREEIDILTPAAELAKKRGIHVTGPLPADTLFSASQRSRFDAIVCCYHDQALIPLKALSFGDAVNITLGLPFIRTSVDHGTALDRVGSQSVSYTSMVAAIRMASTMTTAKT</sequence>
<feature type="binding site" evidence="10">
    <location>
        <position position="277"/>
    </location>
    <ligand>
        <name>a divalent metal cation</name>
        <dbReference type="ChEBI" id="CHEBI:60240"/>
        <note>ligand shared between dimeric partners</note>
    </ligand>
</feature>
<keyword evidence="3 10" id="KW-0862">Zinc</keyword>
<dbReference type="EC" id="1.1.1.262" evidence="10"/>
<dbReference type="RefSeq" id="WP_009850200.1">
    <property type="nucleotide sequence ID" value="NZ_DS022294.1"/>
</dbReference>
<keyword evidence="2 10" id="KW-0479">Metal-binding</keyword>
<dbReference type="EMBL" id="AATS01000020">
    <property type="protein sequence ID" value="EAU53605.1"/>
    <property type="molecule type" value="Genomic_DNA"/>
</dbReference>
<dbReference type="GO" id="GO:0050897">
    <property type="term" value="F:cobalt ion binding"/>
    <property type="evidence" value="ECO:0007669"/>
    <property type="project" value="UniProtKB-UniRule"/>
</dbReference>
<keyword evidence="9 10" id="KW-0170">Cobalt</keyword>
<gene>
    <name evidence="10" type="primary">pdxA</name>
    <name evidence="11" type="ORF">SPV1_13437</name>
</gene>
<proteinExistence type="inferred from homology"/>
<dbReference type="InterPro" id="IPR037510">
    <property type="entry name" value="PdxA"/>
</dbReference>
<comment type="subcellular location">
    <subcellularLocation>
        <location evidence="10">Cytoplasm</location>
    </subcellularLocation>
</comment>
<comment type="cofactor">
    <cofactor evidence="10">
        <name>Zn(2+)</name>
        <dbReference type="ChEBI" id="CHEBI:29105"/>
    </cofactor>
    <cofactor evidence="10">
        <name>Mg(2+)</name>
        <dbReference type="ChEBI" id="CHEBI:18420"/>
    </cofactor>
    <cofactor evidence="10">
        <name>Co(2+)</name>
        <dbReference type="ChEBI" id="CHEBI:48828"/>
    </cofactor>
    <text evidence="10">Binds 1 divalent metal cation per subunit. Can use ions such as Zn(2+), Mg(2+) or Co(2+).</text>
</comment>
<accession>Q0EWH4</accession>
<dbReference type="GO" id="GO:0008270">
    <property type="term" value="F:zinc ion binding"/>
    <property type="evidence" value="ECO:0007669"/>
    <property type="project" value="UniProtKB-UniRule"/>
</dbReference>
<dbReference type="STRING" id="314344.AL013_09570"/>
<keyword evidence="5 10" id="KW-0521">NADP</keyword>
<keyword evidence="4 10" id="KW-0460">Magnesium</keyword>
<evidence type="ECO:0000256" key="3">
    <source>
        <dbReference type="ARBA" id="ARBA00022833"/>
    </source>
</evidence>
<dbReference type="GO" id="GO:0042823">
    <property type="term" value="P:pyridoxal phosphate biosynthetic process"/>
    <property type="evidence" value="ECO:0007669"/>
    <property type="project" value="UniProtKB-UniRule"/>
</dbReference>
<keyword evidence="1 10" id="KW-0963">Cytoplasm</keyword>
<dbReference type="PANTHER" id="PTHR30004">
    <property type="entry name" value="4-HYDROXYTHREONINE-4-PHOSPHATE DEHYDROGENASE"/>
    <property type="match status" value="1"/>
</dbReference>
<dbReference type="Gene3D" id="3.40.718.10">
    <property type="entry name" value="Isopropylmalate Dehydrogenase"/>
    <property type="match status" value="1"/>
</dbReference>
<name>Q0EWH4_9PROT</name>
<feature type="binding site" evidence="10">
    <location>
        <position position="285"/>
    </location>
    <ligand>
        <name>substrate</name>
    </ligand>
</feature>
<evidence type="ECO:0000256" key="4">
    <source>
        <dbReference type="ARBA" id="ARBA00022842"/>
    </source>
</evidence>
<dbReference type="GO" id="GO:0051287">
    <property type="term" value="F:NAD binding"/>
    <property type="evidence" value="ECO:0007669"/>
    <property type="project" value="InterPro"/>
</dbReference>
<dbReference type="PANTHER" id="PTHR30004:SF5">
    <property type="entry name" value="4-HYDROXYTHREONINE-4-PHOSPHATE DEHYDROGENASE"/>
    <property type="match status" value="1"/>
</dbReference>
<dbReference type="InterPro" id="IPR005255">
    <property type="entry name" value="PdxA_fam"/>
</dbReference>
<dbReference type="AlphaFoldDB" id="Q0EWH4"/>
<dbReference type="Pfam" id="PF04166">
    <property type="entry name" value="PdxA"/>
    <property type="match status" value="1"/>
</dbReference>
<dbReference type="eggNOG" id="COG1995">
    <property type="taxonomic scope" value="Bacteria"/>
</dbReference>
<organism evidence="11 12">
    <name type="scientific">Mariprofundus ferrooxydans PV-1</name>
    <dbReference type="NCBI Taxonomy" id="314345"/>
    <lineage>
        <taxon>Bacteria</taxon>
        <taxon>Pseudomonadati</taxon>
        <taxon>Pseudomonadota</taxon>
        <taxon>Candidatius Mariprofundia</taxon>
        <taxon>Mariprofundales</taxon>
        <taxon>Mariprofundaceae</taxon>
        <taxon>Mariprofundus</taxon>
    </lineage>
</organism>
<dbReference type="GO" id="GO:0005737">
    <property type="term" value="C:cytoplasm"/>
    <property type="evidence" value="ECO:0007669"/>
    <property type="project" value="UniProtKB-SubCell"/>
</dbReference>
<feature type="binding site" evidence="10">
    <location>
        <position position="139"/>
    </location>
    <ligand>
        <name>substrate</name>
    </ligand>
</feature>
<dbReference type="HOGENOM" id="CLU_040168_1_0_0"/>
<evidence type="ECO:0000313" key="12">
    <source>
        <dbReference type="Proteomes" id="UP000005297"/>
    </source>
</evidence>
<keyword evidence="7 10" id="KW-0520">NAD</keyword>
<dbReference type="FunCoup" id="Q0EWH4">
    <property type="interactions" value="326"/>
</dbReference>
<keyword evidence="12" id="KW-1185">Reference proteome</keyword>
<comment type="miscellaneous">
    <text evidence="10">The active site is located at the dimer interface.</text>
</comment>
<dbReference type="SUPFAM" id="SSF53659">
    <property type="entry name" value="Isocitrate/Isopropylmalate dehydrogenase-like"/>
    <property type="match status" value="1"/>
</dbReference>
<keyword evidence="6 10" id="KW-0560">Oxidoreductase</keyword>
<comment type="similarity">
    <text evidence="10">Belongs to the PdxA family.</text>
</comment>
<comment type="pathway">
    <text evidence="10">Cofactor biosynthesis; pyridoxine 5'-phosphate biosynthesis; pyridoxine 5'-phosphate from D-erythrose 4-phosphate: step 4/5.</text>
</comment>
<feature type="binding site" evidence="10">
    <location>
        <position position="177"/>
    </location>
    <ligand>
        <name>a divalent metal cation</name>
        <dbReference type="ChEBI" id="CHEBI:60240"/>
        <note>ligand shared between dimeric partners</note>
    </ligand>
</feature>
<evidence type="ECO:0000256" key="10">
    <source>
        <dbReference type="HAMAP-Rule" id="MF_00536"/>
    </source>
</evidence>
<feature type="binding site" evidence="10">
    <location>
        <position position="140"/>
    </location>
    <ligand>
        <name>substrate</name>
    </ligand>
</feature>
<reference evidence="11 12" key="1">
    <citation type="submission" date="2006-09" db="EMBL/GenBank/DDBJ databases">
        <authorList>
            <person name="Emerson D."/>
            <person name="Ferriera S."/>
            <person name="Johnson J."/>
            <person name="Kravitz S."/>
            <person name="Halpern A."/>
            <person name="Remington K."/>
            <person name="Beeson K."/>
            <person name="Tran B."/>
            <person name="Rogers Y.-H."/>
            <person name="Friedman R."/>
            <person name="Venter J.C."/>
        </authorList>
    </citation>
    <scope>NUCLEOTIDE SEQUENCE [LARGE SCALE GENOMIC DNA]</scope>
    <source>
        <strain evidence="11 12">PV-1</strain>
    </source>
</reference>
<dbReference type="NCBIfam" id="TIGR00557">
    <property type="entry name" value="pdxA"/>
    <property type="match status" value="1"/>
</dbReference>
<evidence type="ECO:0000256" key="7">
    <source>
        <dbReference type="ARBA" id="ARBA00023027"/>
    </source>
</evidence>
<feature type="binding site" evidence="10">
    <location>
        <position position="303"/>
    </location>
    <ligand>
        <name>substrate</name>
    </ligand>
</feature>
<comment type="catalytic activity">
    <reaction evidence="10">
        <text>4-(phosphooxy)-L-threonine + NAD(+) = 3-amino-2-oxopropyl phosphate + CO2 + NADH</text>
        <dbReference type="Rhea" id="RHEA:32275"/>
        <dbReference type="ChEBI" id="CHEBI:16526"/>
        <dbReference type="ChEBI" id="CHEBI:57279"/>
        <dbReference type="ChEBI" id="CHEBI:57540"/>
        <dbReference type="ChEBI" id="CHEBI:57945"/>
        <dbReference type="ChEBI" id="CHEBI:58452"/>
        <dbReference type="EC" id="1.1.1.262"/>
    </reaction>
</comment>
<dbReference type="GO" id="GO:0000287">
    <property type="term" value="F:magnesium ion binding"/>
    <property type="evidence" value="ECO:0007669"/>
    <property type="project" value="UniProtKB-UniRule"/>
</dbReference>
<dbReference type="UniPathway" id="UPA00244">
    <property type="reaction ID" value="UER00312"/>
</dbReference>
<keyword evidence="8 10" id="KW-0664">Pyridoxine biosynthesis</keyword>
<feature type="binding site" evidence="10">
    <location>
        <position position="294"/>
    </location>
    <ligand>
        <name>substrate</name>
    </ligand>
</feature>
<dbReference type="OrthoDB" id="5289496at2"/>
<evidence type="ECO:0000256" key="5">
    <source>
        <dbReference type="ARBA" id="ARBA00022857"/>
    </source>
</evidence>
<dbReference type="HAMAP" id="MF_00536">
    <property type="entry name" value="PdxA"/>
    <property type="match status" value="1"/>
</dbReference>
<evidence type="ECO:0000256" key="9">
    <source>
        <dbReference type="ARBA" id="ARBA00023285"/>
    </source>
</evidence>
<dbReference type="GO" id="GO:0008615">
    <property type="term" value="P:pyridoxine biosynthetic process"/>
    <property type="evidence" value="ECO:0007669"/>
    <property type="project" value="UniProtKB-UniRule"/>
</dbReference>